<reference evidence="1 2" key="1">
    <citation type="journal article" date="2018" name="Front. Plant Sci.">
        <title>Red Clover (Trifolium pratense) and Zigzag Clover (T. medium) - A Picture of Genomic Similarities and Differences.</title>
        <authorList>
            <person name="Dluhosova J."/>
            <person name="Istvanek J."/>
            <person name="Nedelnik J."/>
            <person name="Repkova J."/>
        </authorList>
    </citation>
    <scope>NUCLEOTIDE SEQUENCE [LARGE SCALE GENOMIC DNA]</scope>
    <source>
        <strain evidence="2">cv. 10/8</strain>
        <tissue evidence="1">Leaf</tissue>
    </source>
</reference>
<name>A0A392QJY6_9FABA</name>
<organism evidence="1 2">
    <name type="scientific">Trifolium medium</name>
    <dbReference type="NCBI Taxonomy" id="97028"/>
    <lineage>
        <taxon>Eukaryota</taxon>
        <taxon>Viridiplantae</taxon>
        <taxon>Streptophyta</taxon>
        <taxon>Embryophyta</taxon>
        <taxon>Tracheophyta</taxon>
        <taxon>Spermatophyta</taxon>
        <taxon>Magnoliopsida</taxon>
        <taxon>eudicotyledons</taxon>
        <taxon>Gunneridae</taxon>
        <taxon>Pentapetalae</taxon>
        <taxon>rosids</taxon>
        <taxon>fabids</taxon>
        <taxon>Fabales</taxon>
        <taxon>Fabaceae</taxon>
        <taxon>Papilionoideae</taxon>
        <taxon>50 kb inversion clade</taxon>
        <taxon>NPAAA clade</taxon>
        <taxon>Hologalegina</taxon>
        <taxon>IRL clade</taxon>
        <taxon>Trifolieae</taxon>
        <taxon>Trifolium</taxon>
    </lineage>
</organism>
<comment type="caution">
    <text evidence="1">The sequence shown here is derived from an EMBL/GenBank/DDBJ whole genome shotgun (WGS) entry which is preliminary data.</text>
</comment>
<sequence length="53" mass="5581">QRSRVRGPATAVPKLHTVVTDTTDGRNTSGNIPTAVPMSHAAVASYVVCKSQF</sequence>
<dbReference type="Proteomes" id="UP000265520">
    <property type="component" value="Unassembled WGS sequence"/>
</dbReference>
<evidence type="ECO:0000313" key="1">
    <source>
        <dbReference type="EMBL" id="MCI24508.1"/>
    </source>
</evidence>
<feature type="non-terminal residue" evidence="1">
    <location>
        <position position="1"/>
    </location>
</feature>
<dbReference type="AlphaFoldDB" id="A0A392QJY6"/>
<keyword evidence="2" id="KW-1185">Reference proteome</keyword>
<evidence type="ECO:0000313" key="2">
    <source>
        <dbReference type="Proteomes" id="UP000265520"/>
    </source>
</evidence>
<protein>
    <submittedName>
        <fullName evidence="1">Uncharacterized protein</fullName>
    </submittedName>
</protein>
<accession>A0A392QJY6</accession>
<proteinExistence type="predicted"/>
<dbReference type="EMBL" id="LXQA010141879">
    <property type="protein sequence ID" value="MCI24508.1"/>
    <property type="molecule type" value="Genomic_DNA"/>
</dbReference>